<keyword evidence="2" id="KW-1185">Reference proteome</keyword>
<proteinExistence type="predicted"/>
<reference evidence="1 2" key="1">
    <citation type="submission" date="2017-06" db="EMBL/GenBank/DDBJ databases">
        <title>Comparative genomic analysis of Ambrosia Fusariam Clade fungi.</title>
        <authorList>
            <person name="Stajich J.E."/>
            <person name="Carrillo J."/>
            <person name="Kijimoto T."/>
            <person name="Eskalen A."/>
            <person name="O'Donnell K."/>
            <person name="Kasson M."/>
        </authorList>
    </citation>
    <scope>NUCLEOTIDE SEQUENCE [LARGE SCALE GENOMIC DNA]</scope>
    <source>
        <strain evidence="1 2">NRRL62579</strain>
    </source>
</reference>
<evidence type="ECO:0000313" key="2">
    <source>
        <dbReference type="Proteomes" id="UP000287144"/>
    </source>
</evidence>
<dbReference type="EMBL" id="NKCK01000025">
    <property type="protein sequence ID" value="RSM10044.1"/>
    <property type="molecule type" value="Genomic_DNA"/>
</dbReference>
<gene>
    <name evidence="1" type="ORF">CEP52_003760</name>
</gene>
<accession>A0A428U763</accession>
<dbReference type="Proteomes" id="UP000287144">
    <property type="component" value="Unassembled WGS sequence"/>
</dbReference>
<comment type="caution">
    <text evidence="1">The sequence shown here is derived from an EMBL/GenBank/DDBJ whole genome shotgun (WGS) entry which is preliminary data.</text>
</comment>
<organism evidence="1 2">
    <name type="scientific">Fusarium oligoseptatum</name>
    <dbReference type="NCBI Taxonomy" id="2604345"/>
    <lineage>
        <taxon>Eukaryota</taxon>
        <taxon>Fungi</taxon>
        <taxon>Dikarya</taxon>
        <taxon>Ascomycota</taxon>
        <taxon>Pezizomycotina</taxon>
        <taxon>Sordariomycetes</taxon>
        <taxon>Hypocreomycetidae</taxon>
        <taxon>Hypocreales</taxon>
        <taxon>Nectriaceae</taxon>
        <taxon>Fusarium</taxon>
        <taxon>Fusarium solani species complex</taxon>
    </lineage>
</organism>
<name>A0A428U763_9HYPO</name>
<protein>
    <submittedName>
        <fullName evidence="1">Uncharacterized protein</fullName>
    </submittedName>
</protein>
<sequence>MHEKVPLRPLSFLLLQLQIVPNTTSDYHRICTRRNMRIVYTVLALWATVAIAEPLFKDRHTTLTPRDPAECTSDDIEKMDIKSCVCPLRAEGCKDNPCRACGHDAPKDVKVCDTTCTQSQVTCQGCGLFFNSLCRCLQNRAGDCNTNRPIQAGGDDVWALLPGHDNLTTTNKLISGILDMSNQENRAFGDQGWFFAQKNYDPSEEALVLNSWRARTHEQVHIHRCAINETTRDVLSNEDTVKVGQLTQMKKDPDLWCITREGGDSATSFATSIGQFLEAKHQGVCDKLVGAGILRDNKMRTWACATTNSAGPLGKIAICKPSTTKMLWVPE</sequence>
<evidence type="ECO:0000313" key="1">
    <source>
        <dbReference type="EMBL" id="RSM10044.1"/>
    </source>
</evidence>
<dbReference type="AlphaFoldDB" id="A0A428U763"/>